<feature type="transmembrane region" description="Helical" evidence="1">
    <location>
        <begin position="20"/>
        <end position="39"/>
    </location>
</feature>
<feature type="transmembrane region" description="Helical" evidence="1">
    <location>
        <begin position="126"/>
        <end position="147"/>
    </location>
</feature>
<name>A0A8J8MIA8_9FIRM</name>
<sequence>MKIFKNENNDVRVGWKIVMLLAGSIIGSLVVSLIFTLLIGDVTENDIMTHILFIFQKIVTICVVVLLWKLLDKKDLKGLGLPKINTYAMELIKGLLFGAGAILLVFFILIMTNQLKLNHTIRDLNFSWLMLWNLASMCFVGFTEELFSRGYLMSILRKSSVLIIFLVPNLLFSILHALNPNITLLSFINISLVGILLSYMFWVRGNLWMPIGFHITWNFFQGSILGFSVSGTDTPSILSTRLLKENLFNGGAFGPEGGFVTTIVVLLCAFVIFLVRNNKNSVGFKFNETYMNTTNDKRH</sequence>
<feature type="transmembrane region" description="Helical" evidence="1">
    <location>
        <begin position="91"/>
        <end position="111"/>
    </location>
</feature>
<keyword evidence="3" id="KW-0482">Metalloprotease</keyword>
<reference evidence="3" key="1">
    <citation type="submission" date="2020-07" db="EMBL/GenBank/DDBJ databases">
        <title>Vallitalea pronyensis genome.</title>
        <authorList>
            <person name="Postec A."/>
        </authorList>
    </citation>
    <scope>NUCLEOTIDE SEQUENCE</scope>
    <source>
        <strain evidence="3">FatNI3</strain>
    </source>
</reference>
<gene>
    <name evidence="3" type="ORF">HZI73_07530</name>
</gene>
<organism evidence="3 4">
    <name type="scientific">Vallitalea pronyensis</name>
    <dbReference type="NCBI Taxonomy" id="1348613"/>
    <lineage>
        <taxon>Bacteria</taxon>
        <taxon>Bacillati</taxon>
        <taxon>Bacillota</taxon>
        <taxon>Clostridia</taxon>
        <taxon>Lachnospirales</taxon>
        <taxon>Vallitaleaceae</taxon>
        <taxon>Vallitalea</taxon>
    </lineage>
</organism>
<dbReference type="InterPro" id="IPR003675">
    <property type="entry name" value="Rce1/LyrA-like_dom"/>
</dbReference>
<keyword evidence="4" id="KW-1185">Reference proteome</keyword>
<dbReference type="GO" id="GO:0004175">
    <property type="term" value="F:endopeptidase activity"/>
    <property type="evidence" value="ECO:0007669"/>
    <property type="project" value="UniProtKB-ARBA"/>
</dbReference>
<dbReference type="PANTHER" id="PTHR39430">
    <property type="entry name" value="MEMBRANE-ASSOCIATED PROTEASE-RELATED"/>
    <property type="match status" value="1"/>
</dbReference>
<feature type="transmembrane region" description="Helical" evidence="1">
    <location>
        <begin position="159"/>
        <end position="178"/>
    </location>
</feature>
<dbReference type="AlphaFoldDB" id="A0A8J8MIA8"/>
<protein>
    <submittedName>
        <fullName evidence="3">CPBP family intramembrane metalloprotease</fullName>
    </submittedName>
</protein>
<keyword evidence="1" id="KW-1133">Transmembrane helix</keyword>
<dbReference type="InterPro" id="IPR036259">
    <property type="entry name" value="MFS_trans_sf"/>
</dbReference>
<accession>A0A8J8MIA8</accession>
<keyword evidence="1" id="KW-0472">Membrane</keyword>
<evidence type="ECO:0000259" key="2">
    <source>
        <dbReference type="Pfam" id="PF02517"/>
    </source>
</evidence>
<evidence type="ECO:0000313" key="4">
    <source>
        <dbReference type="Proteomes" id="UP000683246"/>
    </source>
</evidence>
<dbReference type="GO" id="GO:0008237">
    <property type="term" value="F:metallopeptidase activity"/>
    <property type="evidence" value="ECO:0007669"/>
    <property type="project" value="UniProtKB-KW"/>
</dbReference>
<dbReference type="Pfam" id="PF02517">
    <property type="entry name" value="Rce1-like"/>
    <property type="match status" value="1"/>
</dbReference>
<feature type="transmembrane region" description="Helical" evidence="1">
    <location>
        <begin position="215"/>
        <end position="238"/>
    </location>
</feature>
<evidence type="ECO:0000256" key="1">
    <source>
        <dbReference type="SAM" id="Phobius"/>
    </source>
</evidence>
<feature type="transmembrane region" description="Helical" evidence="1">
    <location>
        <begin position="51"/>
        <end position="71"/>
    </location>
</feature>
<dbReference type="RefSeq" id="WP_212697638.1">
    <property type="nucleotide sequence ID" value="NZ_CP058649.1"/>
</dbReference>
<dbReference type="KEGG" id="vpy:HZI73_07530"/>
<dbReference type="EMBL" id="CP058649">
    <property type="protein sequence ID" value="QUI22160.1"/>
    <property type="molecule type" value="Genomic_DNA"/>
</dbReference>
<feature type="transmembrane region" description="Helical" evidence="1">
    <location>
        <begin position="258"/>
        <end position="275"/>
    </location>
</feature>
<feature type="transmembrane region" description="Helical" evidence="1">
    <location>
        <begin position="184"/>
        <end position="203"/>
    </location>
</feature>
<dbReference type="Proteomes" id="UP000683246">
    <property type="component" value="Chromosome"/>
</dbReference>
<keyword evidence="1" id="KW-0812">Transmembrane</keyword>
<keyword evidence="3" id="KW-0645">Protease</keyword>
<keyword evidence="3" id="KW-0378">Hydrolase</keyword>
<dbReference type="SUPFAM" id="SSF103473">
    <property type="entry name" value="MFS general substrate transporter"/>
    <property type="match status" value="1"/>
</dbReference>
<evidence type="ECO:0000313" key="3">
    <source>
        <dbReference type="EMBL" id="QUI22160.1"/>
    </source>
</evidence>
<dbReference type="PANTHER" id="PTHR39430:SF1">
    <property type="entry name" value="PROTEASE"/>
    <property type="match status" value="1"/>
</dbReference>
<feature type="domain" description="CAAX prenyl protease 2/Lysostaphin resistance protein A-like" evidence="2">
    <location>
        <begin position="127"/>
        <end position="220"/>
    </location>
</feature>
<dbReference type="GO" id="GO:0080120">
    <property type="term" value="P:CAAX-box protein maturation"/>
    <property type="evidence" value="ECO:0007669"/>
    <property type="project" value="UniProtKB-ARBA"/>
</dbReference>
<proteinExistence type="predicted"/>